<keyword evidence="3" id="KW-1185">Reference proteome</keyword>
<dbReference type="SUPFAM" id="SSF102114">
    <property type="entry name" value="Radical SAM enzymes"/>
    <property type="match status" value="1"/>
</dbReference>
<evidence type="ECO:0000313" key="2">
    <source>
        <dbReference type="EMBL" id="MDT0452692.1"/>
    </source>
</evidence>
<dbReference type="Pfam" id="PF13186">
    <property type="entry name" value="SPASM"/>
    <property type="match status" value="1"/>
</dbReference>
<sequence>MPLHAGIVEVLPGQRVAQARDDLAALGVTKIRIDRSRAIGRAADAGPPDANELCGRCGRGRLAVLPDGTVAPCVMSRFMPAGYVKNGTLIEILHGPAWRDTMERVPLRAQDPCDPDCNPGLDGSDCAPAEQEACDPA</sequence>
<feature type="domain" description="4Fe4S-binding SPASM" evidence="1">
    <location>
        <begin position="54"/>
        <end position="117"/>
    </location>
</feature>
<dbReference type="CDD" id="cd21109">
    <property type="entry name" value="SPASM"/>
    <property type="match status" value="1"/>
</dbReference>
<evidence type="ECO:0000313" key="3">
    <source>
        <dbReference type="Proteomes" id="UP001180531"/>
    </source>
</evidence>
<dbReference type="InterPro" id="IPR023885">
    <property type="entry name" value="4Fe4S-binding_SPASM_dom"/>
</dbReference>
<dbReference type="Proteomes" id="UP001180531">
    <property type="component" value="Unassembled WGS sequence"/>
</dbReference>
<proteinExistence type="predicted"/>
<dbReference type="EMBL" id="JAVRFI010000022">
    <property type="protein sequence ID" value="MDT0452692.1"/>
    <property type="molecule type" value="Genomic_DNA"/>
</dbReference>
<dbReference type="RefSeq" id="WP_311614225.1">
    <property type="nucleotide sequence ID" value="NZ_JAVRFI010000022.1"/>
</dbReference>
<reference evidence="2" key="1">
    <citation type="submission" date="2024-05" db="EMBL/GenBank/DDBJ databases">
        <title>30 novel species of actinomycetes from the DSMZ collection.</title>
        <authorList>
            <person name="Nouioui I."/>
        </authorList>
    </citation>
    <scope>NUCLEOTIDE SEQUENCE</scope>
    <source>
        <strain evidence="2">DSM 40473</strain>
    </source>
</reference>
<organism evidence="2 3">
    <name type="scientific">Streptomyces hesseae</name>
    <dbReference type="NCBI Taxonomy" id="3075519"/>
    <lineage>
        <taxon>Bacteria</taxon>
        <taxon>Bacillati</taxon>
        <taxon>Actinomycetota</taxon>
        <taxon>Actinomycetes</taxon>
        <taxon>Kitasatosporales</taxon>
        <taxon>Streptomycetaceae</taxon>
        <taxon>Streptomyces</taxon>
    </lineage>
</organism>
<comment type="caution">
    <text evidence="2">The sequence shown here is derived from an EMBL/GenBank/DDBJ whole genome shotgun (WGS) entry which is preliminary data.</text>
</comment>
<gene>
    <name evidence="2" type="ORF">RM609_26905</name>
</gene>
<dbReference type="InterPro" id="IPR058240">
    <property type="entry name" value="rSAM_sf"/>
</dbReference>
<accession>A0ABU2SV11</accession>
<name>A0ABU2SV11_9ACTN</name>
<protein>
    <submittedName>
        <fullName evidence="2">SPASM domain-containing protein</fullName>
    </submittedName>
</protein>
<evidence type="ECO:0000259" key="1">
    <source>
        <dbReference type="Pfam" id="PF13186"/>
    </source>
</evidence>